<feature type="domain" description="Aminoglycoside phosphotransferase" evidence="1">
    <location>
        <begin position="23"/>
        <end position="234"/>
    </location>
</feature>
<protein>
    <submittedName>
        <fullName evidence="2">Phosphotransferase</fullName>
    </submittedName>
</protein>
<dbReference type="EMBL" id="JAATOP010000002">
    <property type="protein sequence ID" value="NIY71423.1"/>
    <property type="molecule type" value="Genomic_DNA"/>
</dbReference>
<reference evidence="2 3" key="1">
    <citation type="submission" date="2020-03" db="EMBL/GenBank/DDBJ databases">
        <title>Bacterial isolates of synthetic phycosphere.</title>
        <authorList>
            <person name="Fu H."/>
            <person name="Moran M.A."/>
        </authorList>
    </citation>
    <scope>NUCLEOTIDE SEQUENCE [LARGE SCALE GENOMIC DNA]</scope>
    <source>
        <strain evidence="2 3">HF1</strain>
    </source>
</reference>
<proteinExistence type="predicted"/>
<dbReference type="SUPFAM" id="SSF56112">
    <property type="entry name" value="Protein kinase-like (PK-like)"/>
    <property type="match status" value="1"/>
</dbReference>
<dbReference type="InterPro" id="IPR002575">
    <property type="entry name" value="Aminoglycoside_PTrfase"/>
</dbReference>
<evidence type="ECO:0000313" key="2">
    <source>
        <dbReference type="EMBL" id="NIY71423.1"/>
    </source>
</evidence>
<dbReference type="Proteomes" id="UP000709466">
    <property type="component" value="Unassembled WGS sequence"/>
</dbReference>
<dbReference type="Gene3D" id="3.90.1200.10">
    <property type="match status" value="1"/>
</dbReference>
<dbReference type="InterPro" id="IPR011009">
    <property type="entry name" value="Kinase-like_dom_sf"/>
</dbReference>
<organism evidence="2 3">
    <name type="scientific">Marivivens donghaensis</name>
    <dbReference type="NCBI Taxonomy" id="1699413"/>
    <lineage>
        <taxon>Bacteria</taxon>
        <taxon>Pseudomonadati</taxon>
        <taxon>Pseudomonadota</taxon>
        <taxon>Alphaproteobacteria</taxon>
        <taxon>Rhodobacterales</taxon>
        <taxon>Paracoccaceae</taxon>
        <taxon>Marivivens group</taxon>
        <taxon>Marivivens</taxon>
    </lineage>
</organism>
<gene>
    <name evidence="2" type="ORF">HCZ30_03125</name>
</gene>
<evidence type="ECO:0000259" key="1">
    <source>
        <dbReference type="Pfam" id="PF01636"/>
    </source>
</evidence>
<sequence length="301" mass="33993">MSDRIAQRLDFLRGTEWNGWQQEPIAGDASRRSYVRLTKGSESVILMDAPPDSGEDLAPFIRIAGLLHEKGLCPPRIHFADQNTGFAVIEDLGPHHFAQAVDHGADERELYAEAKRCIAAYADARTEGLSEMTPEVGTNLVSEVAEWFISPERQQPLLDALRHVLKDTYQPPALSLRDFHAENLIWRPHLTGTDRVGILDFQDALMAQPLYDLVSLLRDVRRDVSVAVVEELTDGIDQRSFAVTAVQRNLRILGIFHRLVRRDGKAKYAAFMPRVIGHIKRDLAHPDLSELREIILPELDR</sequence>
<dbReference type="Pfam" id="PF01636">
    <property type="entry name" value="APH"/>
    <property type="match status" value="1"/>
</dbReference>
<dbReference type="Gene3D" id="3.30.200.20">
    <property type="entry name" value="Phosphorylase Kinase, domain 1"/>
    <property type="match status" value="1"/>
</dbReference>
<keyword evidence="3" id="KW-1185">Reference proteome</keyword>
<dbReference type="RefSeq" id="WP_167636316.1">
    <property type="nucleotide sequence ID" value="NZ_JAATOP010000002.1"/>
</dbReference>
<evidence type="ECO:0000313" key="3">
    <source>
        <dbReference type="Proteomes" id="UP000709466"/>
    </source>
</evidence>
<accession>A0ABX0VTR9</accession>
<name>A0ABX0VTR9_9RHOB</name>
<comment type="caution">
    <text evidence="2">The sequence shown here is derived from an EMBL/GenBank/DDBJ whole genome shotgun (WGS) entry which is preliminary data.</text>
</comment>